<evidence type="ECO:0008006" key="3">
    <source>
        <dbReference type="Google" id="ProtNLM"/>
    </source>
</evidence>
<reference evidence="1 2" key="1">
    <citation type="submission" date="2014-06" db="EMBL/GenBank/DDBJ databases">
        <title>Functional and comparative genomic analyses of the Drosophila gut microbiota identify candidate symbiosis factors.</title>
        <authorList>
            <person name="Newell P.D."/>
            <person name="Chaston J.M."/>
            <person name="Douglas A.E."/>
        </authorList>
    </citation>
    <scope>NUCLEOTIDE SEQUENCE [LARGE SCALE GENOMIC DNA]</scope>
    <source>
        <strain evidence="1 2">DmCS_006</strain>
    </source>
</reference>
<dbReference type="PATRIC" id="fig|104102.7.peg.1259"/>
<sequence>MAYATVQDMIERFGERALIDATRTLNQDRDVMDVIKINGVLERASAAVDSYLQRRYAVPVRPVQLPVVDATCALARYALCQLDDSEPALQIQTGRKDALKWLSDIGSGAATLDATAVPDKSDTWSRFQARPTSIRGDGLW</sequence>
<dbReference type="GeneID" id="89479018"/>
<protein>
    <recommendedName>
        <fullName evidence="3">DUF1320 domain-containing protein</fullName>
    </recommendedName>
</protein>
<dbReference type="STRING" id="104102.AtDm6_1269"/>
<evidence type="ECO:0000313" key="2">
    <source>
        <dbReference type="Proteomes" id="UP000029448"/>
    </source>
</evidence>
<dbReference type="RefSeq" id="WP_081939005.1">
    <property type="nucleotide sequence ID" value="NZ_JAUYUW010000001.1"/>
</dbReference>
<comment type="caution">
    <text evidence="1">The sequence shown here is derived from an EMBL/GenBank/DDBJ whole genome shotgun (WGS) entry which is preliminary data.</text>
</comment>
<evidence type="ECO:0000313" key="1">
    <source>
        <dbReference type="EMBL" id="KGB24271.1"/>
    </source>
</evidence>
<dbReference type="InterPro" id="IPR009752">
    <property type="entry name" value="Phage_Mu_GpJ"/>
</dbReference>
<dbReference type="Proteomes" id="UP000029448">
    <property type="component" value="Unassembled WGS sequence"/>
</dbReference>
<dbReference type="AlphaFoldDB" id="A0A094ZPY0"/>
<gene>
    <name evidence="1" type="ORF">AtDm6_1269</name>
</gene>
<accession>A0A094ZPY0</accession>
<organism evidence="1 2">
    <name type="scientific">Acetobacter tropicalis</name>
    <dbReference type="NCBI Taxonomy" id="104102"/>
    <lineage>
        <taxon>Bacteria</taxon>
        <taxon>Pseudomonadati</taxon>
        <taxon>Pseudomonadota</taxon>
        <taxon>Alphaproteobacteria</taxon>
        <taxon>Acetobacterales</taxon>
        <taxon>Acetobacteraceae</taxon>
        <taxon>Acetobacter</taxon>
    </lineage>
</organism>
<proteinExistence type="predicted"/>
<dbReference type="Pfam" id="PF07030">
    <property type="entry name" value="Phage_Mu_Gp36"/>
    <property type="match status" value="1"/>
</dbReference>
<name>A0A094ZPY0_9PROT</name>
<dbReference type="EMBL" id="JOKM01000048">
    <property type="protein sequence ID" value="KGB24271.1"/>
    <property type="molecule type" value="Genomic_DNA"/>
</dbReference>
<keyword evidence="2" id="KW-1185">Reference proteome</keyword>